<evidence type="ECO:0000256" key="2">
    <source>
        <dbReference type="ARBA" id="ARBA00022827"/>
    </source>
</evidence>
<dbReference type="Gene3D" id="3.50.50.60">
    <property type="entry name" value="FAD/NAD(P)-binding domain"/>
    <property type="match status" value="1"/>
</dbReference>
<evidence type="ECO:0000256" key="3">
    <source>
        <dbReference type="ARBA" id="ARBA00023002"/>
    </source>
</evidence>
<feature type="region of interest" description="Disordered" evidence="4">
    <location>
        <begin position="1078"/>
        <end position="1114"/>
    </location>
</feature>
<dbReference type="PANTHER" id="PTHR46720:SF3">
    <property type="entry name" value="FAD-BINDING DOMAIN-CONTAINING PROTEIN-RELATED"/>
    <property type="match status" value="1"/>
</dbReference>
<dbReference type="Pfam" id="PF00856">
    <property type="entry name" value="SET"/>
    <property type="match status" value="1"/>
</dbReference>
<dbReference type="InterPro" id="IPR051104">
    <property type="entry name" value="FAD_monoxygenase"/>
</dbReference>
<proteinExistence type="predicted"/>
<dbReference type="InterPro" id="IPR046341">
    <property type="entry name" value="SET_dom_sf"/>
</dbReference>
<feature type="region of interest" description="Disordered" evidence="4">
    <location>
        <begin position="1174"/>
        <end position="1400"/>
    </location>
</feature>
<feature type="compositionally biased region" description="Acidic residues" evidence="4">
    <location>
        <begin position="1249"/>
        <end position="1269"/>
    </location>
</feature>
<evidence type="ECO:0000256" key="4">
    <source>
        <dbReference type="SAM" id="MobiDB-lite"/>
    </source>
</evidence>
<evidence type="ECO:0000259" key="6">
    <source>
        <dbReference type="PROSITE" id="PS50280"/>
    </source>
</evidence>
<feature type="compositionally biased region" description="Basic and acidic residues" evidence="4">
    <location>
        <begin position="930"/>
        <end position="952"/>
    </location>
</feature>
<reference evidence="7 8" key="1">
    <citation type="submission" date="2019-11" db="EMBL/GenBank/DDBJ databases">
        <title>Venturia inaequalis Genome Resource.</title>
        <authorList>
            <person name="Lichtner F.J."/>
        </authorList>
    </citation>
    <scope>NUCLEOTIDE SEQUENCE [LARGE SCALE GENOMIC DNA]</scope>
    <source>
        <strain evidence="7">Bline_iso_100314</strain>
    </source>
</reference>
<keyword evidence="5" id="KW-0812">Transmembrane</keyword>
<dbReference type="PROSITE" id="PS50280">
    <property type="entry name" value="SET"/>
    <property type="match status" value="1"/>
</dbReference>
<evidence type="ECO:0000256" key="1">
    <source>
        <dbReference type="ARBA" id="ARBA00022630"/>
    </source>
</evidence>
<feature type="compositionally biased region" description="Polar residues" evidence="4">
    <location>
        <begin position="1364"/>
        <end position="1377"/>
    </location>
</feature>
<dbReference type="GO" id="GO:0071949">
    <property type="term" value="F:FAD binding"/>
    <property type="evidence" value="ECO:0007669"/>
    <property type="project" value="InterPro"/>
</dbReference>
<dbReference type="InterPro" id="IPR001214">
    <property type="entry name" value="SET_dom"/>
</dbReference>
<protein>
    <recommendedName>
        <fullName evidence="6">SET domain-containing protein</fullName>
    </recommendedName>
</protein>
<dbReference type="Pfam" id="PF01494">
    <property type="entry name" value="FAD_binding_3"/>
    <property type="match status" value="1"/>
</dbReference>
<dbReference type="SUPFAM" id="SSF82199">
    <property type="entry name" value="SET domain"/>
    <property type="match status" value="1"/>
</dbReference>
<feature type="compositionally biased region" description="Polar residues" evidence="4">
    <location>
        <begin position="1313"/>
        <end position="1334"/>
    </location>
</feature>
<name>A0A8H3U771_VENIN</name>
<dbReference type="Gene3D" id="2.170.270.10">
    <property type="entry name" value="SET domain"/>
    <property type="match status" value="1"/>
</dbReference>
<evidence type="ECO:0000256" key="5">
    <source>
        <dbReference type="SAM" id="Phobius"/>
    </source>
</evidence>
<dbReference type="SUPFAM" id="SSF51905">
    <property type="entry name" value="FAD/NAD(P)-binding domain"/>
    <property type="match status" value="1"/>
</dbReference>
<gene>
    <name evidence="7" type="ORF">BLS_008458</name>
</gene>
<dbReference type="GO" id="GO:0016491">
    <property type="term" value="F:oxidoreductase activity"/>
    <property type="evidence" value="ECO:0007669"/>
    <property type="project" value="UniProtKB-KW"/>
</dbReference>
<dbReference type="PANTHER" id="PTHR46720">
    <property type="entry name" value="HYDROXYLASE, PUTATIVE (AFU_ORTHOLOGUE AFUA_3G01460)-RELATED"/>
    <property type="match status" value="1"/>
</dbReference>
<feature type="transmembrane region" description="Helical" evidence="5">
    <location>
        <begin position="819"/>
        <end position="837"/>
    </location>
</feature>
<feature type="compositionally biased region" description="Basic and acidic residues" evidence="4">
    <location>
        <begin position="1381"/>
        <end position="1393"/>
    </location>
</feature>
<dbReference type="CDD" id="cd20071">
    <property type="entry name" value="SET_SMYD"/>
    <property type="match status" value="1"/>
</dbReference>
<keyword evidence="5" id="KW-0472">Membrane</keyword>
<feature type="transmembrane region" description="Helical" evidence="5">
    <location>
        <begin position="879"/>
        <end position="900"/>
    </location>
</feature>
<dbReference type="SMART" id="SM00726">
    <property type="entry name" value="UIM"/>
    <property type="match status" value="2"/>
</dbReference>
<keyword evidence="5" id="KW-1133">Transmembrane helix</keyword>
<feature type="compositionally biased region" description="Polar residues" evidence="4">
    <location>
        <begin position="1282"/>
        <end position="1304"/>
    </location>
</feature>
<keyword evidence="3" id="KW-0560">Oxidoreductase</keyword>
<organism evidence="7 8">
    <name type="scientific">Venturia inaequalis</name>
    <name type="common">Apple scab fungus</name>
    <dbReference type="NCBI Taxonomy" id="5025"/>
    <lineage>
        <taxon>Eukaryota</taxon>
        <taxon>Fungi</taxon>
        <taxon>Dikarya</taxon>
        <taxon>Ascomycota</taxon>
        <taxon>Pezizomycotina</taxon>
        <taxon>Dothideomycetes</taxon>
        <taxon>Pleosporomycetidae</taxon>
        <taxon>Venturiales</taxon>
        <taxon>Venturiaceae</taxon>
        <taxon>Venturia</taxon>
    </lineage>
</organism>
<keyword evidence="2" id="KW-0274">FAD</keyword>
<evidence type="ECO:0000313" key="7">
    <source>
        <dbReference type="EMBL" id="KAE9964320.1"/>
    </source>
</evidence>
<dbReference type="SMART" id="SM00317">
    <property type="entry name" value="SET"/>
    <property type="match status" value="1"/>
</dbReference>
<evidence type="ECO:0000313" key="8">
    <source>
        <dbReference type="Proteomes" id="UP000433883"/>
    </source>
</evidence>
<dbReference type="EMBL" id="WNWQ01000717">
    <property type="protein sequence ID" value="KAE9964320.1"/>
    <property type="molecule type" value="Genomic_DNA"/>
</dbReference>
<dbReference type="InterPro" id="IPR002938">
    <property type="entry name" value="FAD-bd"/>
</dbReference>
<feature type="compositionally biased region" description="Polar residues" evidence="4">
    <location>
        <begin position="955"/>
        <end position="965"/>
    </location>
</feature>
<dbReference type="SUPFAM" id="SSF54373">
    <property type="entry name" value="FAD-linked reductases, C-terminal domain"/>
    <property type="match status" value="1"/>
</dbReference>
<feature type="region of interest" description="Disordered" evidence="4">
    <location>
        <begin position="919"/>
        <end position="1023"/>
    </location>
</feature>
<accession>A0A8H3U771</accession>
<comment type="caution">
    <text evidence="7">The sequence shown here is derived from an EMBL/GenBank/DDBJ whole genome shotgun (WGS) entry which is preliminary data.</text>
</comment>
<feature type="domain" description="SET" evidence="6">
    <location>
        <begin position="498"/>
        <end position="647"/>
    </location>
</feature>
<keyword evidence="1" id="KW-0285">Flavoprotein</keyword>
<dbReference type="GO" id="GO:0044550">
    <property type="term" value="P:secondary metabolite biosynthetic process"/>
    <property type="evidence" value="ECO:0007669"/>
    <property type="project" value="TreeGrafter"/>
</dbReference>
<feature type="transmembrane region" description="Helical" evidence="5">
    <location>
        <begin position="849"/>
        <end position="867"/>
    </location>
</feature>
<feature type="compositionally biased region" description="Basic residues" evidence="4">
    <location>
        <begin position="919"/>
        <end position="929"/>
    </location>
</feature>
<feature type="transmembrane region" description="Helical" evidence="5">
    <location>
        <begin position="775"/>
        <end position="798"/>
    </location>
</feature>
<sequence>MASIDPPISIALVGAGIGGLALAIGLAKQNVHCVVFESAPKFDAVGAGIGLGPNALKAMELMDEKFAKMYDDIKVGNSSPERIHEQFEILGAEEGLGTKSGWHGGSVSHPRFTRSSAHRRALLEVMEQLIPEGTLQFNKRVSRIDQSAGKVSLEFYDGTTYKFDVVIGCDGIKGITRKTVLGSRYPEEVASKYCNTYVYRGIAPMEEAKKIIGEYATDAKWFMQEGKGWAQYPITGGAELNIVAFIQDPNPWAGEQAVREVAREEMMSEFTGFDSRLIKLLDYVKPARWPLFHHPDTPTYYNGRICLLGDTAHASSPSQAAGAGQGLEDALILSKLLGLVKHSDEVENALCMYDSIRRPRAQSVVRESKDVGGIYFLNHPKFGADLQKITNDANRRLPLIWWHDLEADLKAAEDGFRALTGTLGRIETKAQPIVGALSVTSIVDTNMTEEFCVYTSQKFAHNRGMSLWTTPEHSEELLKLPAFTNPDLLRGVNEEPNPPYESRQLPGRGVGLIANRKLQKGDHIFSMTPVVMIEEGIFEIFARNDRLPYLRRAVRKLPERSEKKFMDLCGHFGGDPVEDIINTNSFAVDMWEDDEETAYNVVFPEISRLNHDCRPNAHYYFDTETLTQHVHALRTILPGEELTISYIDPAQIRSERQHYLHLSWGFQCSCSLCTQPESHTHASDARIEQIVSLREQLEDYSPESEATTSMAELLVSLYEQERLHGPISEAYALAAIEFNGAGEPWTAQKYARLAVESGLLYGGPADADVREMESALLTAILVPFSVWLYILLLPILFATQPRVTTFLYTGKVKRPYHNLKIALYALALFAALAMTVIEITRLELADLGIGLLPAEWAGFIIAGALRFSHGIEGRFPRYWIANVVFWVLLIATNAVSPRLIRPVFNFKICLVHPINRKPPQRAEKTKKRERPRDENQREDVDMPDRLELDSRKIAQPSSRMVSKTRSASEDEDIDMDRRQRESAPAPEANEDVAMNRRKREFAPAPGARDSMSPARIAKKPPAPLRLERRASVVPEFTLPPGTKLFTIPSLFTGTHAVKNCVGGIDLPIRNASSRRADASFANGNANGSGDKKSSAPTPSPPPRHANLSATQQQPTNLPYNWNHFHFATEMLLSKQDAGAMGFDWSFSEFQQQYHYVHKLPGAPSGYMFSPDQKQQMAEMLRRQKVGAQGPQSSPPILGADLNAIIAGLPSRATPPSVHDENQPDPPVESGPRDDSSDEDLERALKMSLEDDENEPDPSVESDPQDDSYEADLKRAMEMSLEGQENQPGPSNESDSRQTVSTFGSSPPLESPFSHLTNQASAQPPTPPLGSQFTPINGRRQRKSSSSSDADQSVPSIKPAGPQRSIKNSGATLVNRPTRSFGRREERAGTRAEEGSDSAAGNTQRLTVHPTYECCCPHCGFFGESYTKFKRHLAEHFVKEGWKEYRCPMKGCDQVFAKTQLTQYMKYLEEQGLIQPKDRGVRDSLLLCYHQFRYHVKEAQKMRRKHKTMKGESRKVRKMKCRIEEEAEGSVVELTDDEEVVLGHADDVEDDARVDGVTS</sequence>
<dbReference type="Proteomes" id="UP000433883">
    <property type="component" value="Unassembled WGS sequence"/>
</dbReference>
<dbReference type="InterPro" id="IPR003903">
    <property type="entry name" value="UIM_dom"/>
</dbReference>
<dbReference type="PROSITE" id="PS50330">
    <property type="entry name" value="UIM"/>
    <property type="match status" value="2"/>
</dbReference>
<dbReference type="PRINTS" id="PR00420">
    <property type="entry name" value="RNGMNOXGNASE"/>
</dbReference>
<dbReference type="InterPro" id="IPR036188">
    <property type="entry name" value="FAD/NAD-bd_sf"/>
</dbReference>